<sequence precursor="true">MDTVGDLARTLVLRTHQTRLNRELDTLGTEIATGFVRDPAAHLGGDVTGLLAIDRTLSQLETYRVNTAEAALLADTMQTTLEEIQDRTESLSQVLLSVELTPNDEMFQTLSGDAEDALQQMLNGLNRSVGGRFLFSGAATDSPSVIDSDTMLAELRGALAGETTVAGIEAQLDNWFDSAGGGFETDGYTGSDTALAPLRLSRTESVTLDIRADETVFRDMMKAVAGAALASDETLSLSTEVKTELISTSALALQSAQASMVELRAGLGGVEERIERTTARNSAERTATSLARLELVGTDEYETATRYENTRVQLESLYAITARSSRLSLTAFLS</sequence>
<dbReference type="GO" id="GO:0009288">
    <property type="term" value="C:bacterial-type flagellum"/>
    <property type="evidence" value="ECO:0007669"/>
    <property type="project" value="UniProtKB-SubCell"/>
</dbReference>
<dbReference type="PANTHER" id="PTHR42792:SF1">
    <property type="entry name" value="FLAGELLAR HOOK-ASSOCIATED PROTEIN 3"/>
    <property type="match status" value="1"/>
</dbReference>
<dbReference type="EMBL" id="CP015093">
    <property type="protein sequence ID" value="APZ52647.1"/>
    <property type="molecule type" value="Genomic_DNA"/>
</dbReference>
<protein>
    <submittedName>
        <fullName evidence="5">Flagellar hook-associated protein 3 FlgL</fullName>
    </submittedName>
</protein>
<organism evidence="5 6">
    <name type="scientific">Salipiger abyssi</name>
    <dbReference type="NCBI Taxonomy" id="1250539"/>
    <lineage>
        <taxon>Bacteria</taxon>
        <taxon>Pseudomonadati</taxon>
        <taxon>Pseudomonadota</taxon>
        <taxon>Alphaproteobacteria</taxon>
        <taxon>Rhodobacterales</taxon>
        <taxon>Roseobacteraceae</taxon>
        <taxon>Salipiger</taxon>
    </lineage>
</organism>
<keyword evidence="5" id="KW-0966">Cell projection</keyword>
<proteinExistence type="inferred from homology"/>
<feature type="domain" description="Flagellin C-terminal" evidence="4">
    <location>
        <begin position="254"/>
        <end position="332"/>
    </location>
</feature>
<dbReference type="KEGG" id="paby:Ga0080574_TMP2313"/>
<keyword evidence="3" id="KW-0975">Bacterial flagellum</keyword>
<gene>
    <name evidence="5" type="ORF">Ga0080574_TMP2313</name>
</gene>
<name>A0A1P8UTE6_9RHOB</name>
<dbReference type="SUPFAM" id="SSF64518">
    <property type="entry name" value="Phase 1 flagellin"/>
    <property type="match status" value="1"/>
</dbReference>
<dbReference type="GO" id="GO:0005198">
    <property type="term" value="F:structural molecule activity"/>
    <property type="evidence" value="ECO:0007669"/>
    <property type="project" value="InterPro"/>
</dbReference>
<dbReference type="Gene3D" id="1.20.1330.10">
    <property type="entry name" value="f41 fragment of flagellin, N-terminal domain"/>
    <property type="match status" value="1"/>
</dbReference>
<keyword evidence="6" id="KW-1185">Reference proteome</keyword>
<evidence type="ECO:0000256" key="2">
    <source>
        <dbReference type="ARBA" id="ARBA00005709"/>
    </source>
</evidence>
<evidence type="ECO:0000313" key="6">
    <source>
        <dbReference type="Proteomes" id="UP000187059"/>
    </source>
</evidence>
<dbReference type="InterPro" id="IPR001492">
    <property type="entry name" value="Flagellin"/>
</dbReference>
<dbReference type="Proteomes" id="UP000187059">
    <property type="component" value="Chromosome"/>
</dbReference>
<accession>A0A1P8UTE6</accession>
<dbReference type="AlphaFoldDB" id="A0A1P8UTE6"/>
<dbReference type="STRING" id="1250539.Ga0080574_TMP2313"/>
<evidence type="ECO:0000313" key="5">
    <source>
        <dbReference type="EMBL" id="APZ52647.1"/>
    </source>
</evidence>
<evidence type="ECO:0000259" key="4">
    <source>
        <dbReference type="Pfam" id="PF00700"/>
    </source>
</evidence>
<dbReference type="OrthoDB" id="7312911at2"/>
<keyword evidence="5" id="KW-0282">Flagellum</keyword>
<keyword evidence="5" id="KW-0969">Cilium</keyword>
<comment type="similarity">
    <text evidence="2">Belongs to the bacterial flagellin family.</text>
</comment>
<dbReference type="RefSeq" id="WP_076699148.1">
    <property type="nucleotide sequence ID" value="NZ_CP015093.1"/>
</dbReference>
<dbReference type="Pfam" id="PF00700">
    <property type="entry name" value="Flagellin_C"/>
    <property type="match status" value="1"/>
</dbReference>
<evidence type="ECO:0000256" key="3">
    <source>
        <dbReference type="ARBA" id="ARBA00023143"/>
    </source>
</evidence>
<dbReference type="PANTHER" id="PTHR42792">
    <property type="entry name" value="FLAGELLIN"/>
    <property type="match status" value="1"/>
</dbReference>
<reference evidence="5 6" key="1">
    <citation type="submission" date="2016-04" db="EMBL/GenBank/DDBJ databases">
        <title>Deep-sea bacteria in the southern Pacific.</title>
        <authorList>
            <person name="Tang K."/>
        </authorList>
    </citation>
    <scope>NUCLEOTIDE SEQUENCE [LARGE SCALE GENOMIC DNA]</scope>
    <source>
        <strain evidence="5 6">JLT2014</strain>
    </source>
</reference>
<evidence type="ECO:0000256" key="1">
    <source>
        <dbReference type="ARBA" id="ARBA00004365"/>
    </source>
</evidence>
<comment type="subcellular location">
    <subcellularLocation>
        <location evidence="1">Bacterial flagellum</location>
    </subcellularLocation>
</comment>
<dbReference type="InterPro" id="IPR046358">
    <property type="entry name" value="Flagellin_C"/>
</dbReference>